<protein>
    <submittedName>
        <fullName evidence="2">Uncharacterized protein</fullName>
    </submittedName>
</protein>
<feature type="compositionally biased region" description="Basic and acidic residues" evidence="1">
    <location>
        <begin position="139"/>
        <end position="174"/>
    </location>
</feature>
<dbReference type="AlphaFoldDB" id="A0A9Q0AP83"/>
<evidence type="ECO:0000256" key="1">
    <source>
        <dbReference type="SAM" id="MobiDB-lite"/>
    </source>
</evidence>
<comment type="caution">
    <text evidence="2">The sequence shown here is derived from an EMBL/GenBank/DDBJ whole genome shotgun (WGS) entry which is preliminary data.</text>
</comment>
<dbReference type="OrthoDB" id="10650895at2759"/>
<feature type="compositionally biased region" description="Basic and acidic residues" evidence="1">
    <location>
        <begin position="91"/>
        <end position="108"/>
    </location>
</feature>
<organism evidence="2 3">
    <name type="scientific">Neoarthrinium moseri</name>
    <dbReference type="NCBI Taxonomy" id="1658444"/>
    <lineage>
        <taxon>Eukaryota</taxon>
        <taxon>Fungi</taxon>
        <taxon>Dikarya</taxon>
        <taxon>Ascomycota</taxon>
        <taxon>Pezizomycotina</taxon>
        <taxon>Sordariomycetes</taxon>
        <taxon>Xylariomycetidae</taxon>
        <taxon>Amphisphaeriales</taxon>
        <taxon>Apiosporaceae</taxon>
        <taxon>Neoarthrinium</taxon>
    </lineage>
</organism>
<gene>
    <name evidence="2" type="ORF">JX265_003390</name>
</gene>
<reference evidence="2" key="1">
    <citation type="submission" date="2021-03" db="EMBL/GenBank/DDBJ databases">
        <title>Revisited historic fungal species revealed as producer of novel bioactive compounds through whole genome sequencing and comparative genomics.</title>
        <authorList>
            <person name="Vignolle G.A."/>
            <person name="Hochenegger N."/>
            <person name="Mach R.L."/>
            <person name="Mach-Aigner A.R."/>
            <person name="Javad Rahimi M."/>
            <person name="Salim K.A."/>
            <person name="Chan C.M."/>
            <person name="Lim L.B.L."/>
            <person name="Cai F."/>
            <person name="Druzhinina I.S."/>
            <person name="U'Ren J.M."/>
            <person name="Derntl C."/>
        </authorList>
    </citation>
    <scope>NUCLEOTIDE SEQUENCE</scope>
    <source>
        <strain evidence="2">TUCIM 5799</strain>
    </source>
</reference>
<evidence type="ECO:0000313" key="3">
    <source>
        <dbReference type="Proteomes" id="UP000829685"/>
    </source>
</evidence>
<accession>A0A9Q0AP83</accession>
<dbReference type="Proteomes" id="UP000829685">
    <property type="component" value="Unassembled WGS sequence"/>
</dbReference>
<feature type="compositionally biased region" description="Polar residues" evidence="1">
    <location>
        <begin position="22"/>
        <end position="34"/>
    </location>
</feature>
<sequence length="192" mass="21044">MPPKRRNEDNTSGPPPKRHRSGNGSASKLGNYNASVKRGDASTTKSGIAKNGDDLVAQARTFRDTVQTLKEQGVIEFSFKFRKTKNAKGKAKQEKAAESKVVKEKEPKGPYTGPPRDMNVLSNLKTGQMTAEEQQIFRKHLDGQMEEYHSSALPNEEKTAAKKEGQDGVDEEKATNVTPENGEQGDNATKQA</sequence>
<evidence type="ECO:0000313" key="2">
    <source>
        <dbReference type="EMBL" id="KAI1877382.1"/>
    </source>
</evidence>
<feature type="region of interest" description="Disordered" evidence="1">
    <location>
        <begin position="79"/>
        <end position="121"/>
    </location>
</feature>
<name>A0A9Q0AP83_9PEZI</name>
<dbReference type="EMBL" id="JAFIMR010000006">
    <property type="protein sequence ID" value="KAI1877382.1"/>
    <property type="molecule type" value="Genomic_DNA"/>
</dbReference>
<keyword evidence="3" id="KW-1185">Reference proteome</keyword>
<feature type="region of interest" description="Disordered" evidence="1">
    <location>
        <begin position="139"/>
        <end position="192"/>
    </location>
</feature>
<feature type="region of interest" description="Disordered" evidence="1">
    <location>
        <begin position="1"/>
        <end position="54"/>
    </location>
</feature>
<feature type="compositionally biased region" description="Basic residues" evidence="1">
    <location>
        <begin position="80"/>
        <end position="90"/>
    </location>
</feature>
<feature type="compositionally biased region" description="Polar residues" evidence="1">
    <location>
        <begin position="175"/>
        <end position="192"/>
    </location>
</feature>
<proteinExistence type="predicted"/>